<feature type="transmembrane region" description="Helical" evidence="1">
    <location>
        <begin position="167"/>
        <end position="187"/>
    </location>
</feature>
<evidence type="ECO:0008006" key="4">
    <source>
        <dbReference type="Google" id="ProtNLM"/>
    </source>
</evidence>
<feature type="transmembrane region" description="Helical" evidence="1">
    <location>
        <begin position="49"/>
        <end position="72"/>
    </location>
</feature>
<dbReference type="RefSeq" id="WP_167928747.1">
    <property type="nucleotide sequence ID" value="NZ_JAATVY010000038.1"/>
</dbReference>
<evidence type="ECO:0000313" key="2">
    <source>
        <dbReference type="EMBL" id="NJC73839.1"/>
    </source>
</evidence>
<accession>A0ABX0Y9B5</accession>
<sequence length="230" mass="23826">MVVRTGRRWGWWGVLFVVAFVASIPVGSALVAGNTLYLPGASAAELRDFYTVSGTAVFVQSALQALAAFALYEFGCGARATVGRGRSVPVMTAGMVAAAGFLLVSDICSILLAVTAQTTSDGLVSGLGKATLLSGGTLHLLGLAVLVTAASGVALRSDTRTRWVFHYGRVVGPLLALSVVSTVWPPFVKAEVLWRLLAIVWIVGVAVAALRGRIGSSQADRPVRTAGVEA</sequence>
<dbReference type="EMBL" id="JAATVY010000038">
    <property type="protein sequence ID" value="NJC73839.1"/>
    <property type="molecule type" value="Genomic_DNA"/>
</dbReference>
<feature type="transmembrane region" description="Helical" evidence="1">
    <location>
        <begin position="136"/>
        <end position="155"/>
    </location>
</feature>
<keyword evidence="1" id="KW-0472">Membrane</keyword>
<gene>
    <name evidence="2" type="ORF">HC031_29605</name>
</gene>
<keyword evidence="3" id="KW-1185">Reference proteome</keyword>
<dbReference type="Proteomes" id="UP000722989">
    <property type="component" value="Unassembled WGS sequence"/>
</dbReference>
<keyword evidence="1" id="KW-1133">Transmembrane helix</keyword>
<proteinExistence type="predicted"/>
<feature type="transmembrane region" description="Helical" evidence="1">
    <location>
        <begin position="93"/>
        <end position="116"/>
    </location>
</feature>
<comment type="caution">
    <text evidence="2">The sequence shown here is derived from an EMBL/GenBank/DDBJ whole genome shotgun (WGS) entry which is preliminary data.</text>
</comment>
<feature type="transmembrane region" description="Helical" evidence="1">
    <location>
        <begin position="193"/>
        <end position="212"/>
    </location>
</feature>
<keyword evidence="1" id="KW-0812">Transmembrane</keyword>
<evidence type="ECO:0000256" key="1">
    <source>
        <dbReference type="SAM" id="Phobius"/>
    </source>
</evidence>
<organism evidence="2 3">
    <name type="scientific">Planosporangium thailandense</name>
    <dbReference type="NCBI Taxonomy" id="765197"/>
    <lineage>
        <taxon>Bacteria</taxon>
        <taxon>Bacillati</taxon>
        <taxon>Actinomycetota</taxon>
        <taxon>Actinomycetes</taxon>
        <taxon>Micromonosporales</taxon>
        <taxon>Micromonosporaceae</taxon>
        <taxon>Planosporangium</taxon>
    </lineage>
</organism>
<name>A0ABX0Y9B5_9ACTN</name>
<protein>
    <recommendedName>
        <fullName evidence="4">DUF998 domain-containing protein</fullName>
    </recommendedName>
</protein>
<evidence type="ECO:0000313" key="3">
    <source>
        <dbReference type="Proteomes" id="UP000722989"/>
    </source>
</evidence>
<reference evidence="2 3" key="1">
    <citation type="submission" date="2020-03" db="EMBL/GenBank/DDBJ databases">
        <title>WGS of the type strain of Planosporangium spp.</title>
        <authorList>
            <person name="Thawai C."/>
        </authorList>
    </citation>
    <scope>NUCLEOTIDE SEQUENCE [LARGE SCALE GENOMIC DNA]</scope>
    <source>
        <strain evidence="2 3">TBRC 5610</strain>
    </source>
</reference>
<feature type="transmembrane region" description="Helical" evidence="1">
    <location>
        <begin position="12"/>
        <end position="37"/>
    </location>
</feature>